<keyword evidence="1" id="KW-1133">Transmembrane helix</keyword>
<evidence type="ECO:0000256" key="1">
    <source>
        <dbReference type="SAM" id="Phobius"/>
    </source>
</evidence>
<feature type="transmembrane region" description="Helical" evidence="1">
    <location>
        <begin position="90"/>
        <end position="107"/>
    </location>
</feature>
<proteinExistence type="predicted"/>
<dbReference type="AlphaFoldDB" id="A0A7D5J002"/>
<keyword evidence="1" id="KW-0812">Transmembrane</keyword>
<evidence type="ECO:0000313" key="3">
    <source>
        <dbReference type="Proteomes" id="UP000509638"/>
    </source>
</evidence>
<evidence type="ECO:0000313" key="2">
    <source>
        <dbReference type="EMBL" id="QLD13236.1"/>
    </source>
</evidence>
<dbReference type="InterPro" id="IPR021257">
    <property type="entry name" value="DUF2809"/>
</dbReference>
<gene>
    <name evidence="2" type="ORF">HW566_06185</name>
</gene>
<dbReference type="Proteomes" id="UP000509638">
    <property type="component" value="Chromosome"/>
</dbReference>
<feature type="transmembrane region" description="Helical" evidence="1">
    <location>
        <begin position="21"/>
        <end position="39"/>
    </location>
</feature>
<name>A0A7D5J002_9MICO</name>
<organism evidence="2 3">
    <name type="scientific">Microbacterium oleivorans</name>
    <dbReference type="NCBI Taxonomy" id="273677"/>
    <lineage>
        <taxon>Bacteria</taxon>
        <taxon>Bacillati</taxon>
        <taxon>Actinomycetota</taxon>
        <taxon>Actinomycetes</taxon>
        <taxon>Micrococcales</taxon>
        <taxon>Microbacteriaceae</taxon>
        <taxon>Microbacterium</taxon>
    </lineage>
</organism>
<dbReference type="EMBL" id="CP058316">
    <property type="protein sequence ID" value="QLD13236.1"/>
    <property type="molecule type" value="Genomic_DNA"/>
</dbReference>
<feature type="transmembrane region" description="Helical" evidence="1">
    <location>
        <begin position="46"/>
        <end position="70"/>
    </location>
</feature>
<accession>A0A7D5J002</accession>
<sequence length="122" mass="12708">MTIAAGLLVHRVLPDTAASDIAGDALYALLVYLLVIAVAPRLRIRLAAAIGAAWCVAVELLQLTGLPASAGASFPPAMLVLGTVFDPRDLVVYLVTIGFAAGTDAALRRIRTDRALTARSAR</sequence>
<reference evidence="2 3" key="1">
    <citation type="submission" date="2020-06" db="EMBL/GenBank/DDBJ databases">
        <authorList>
            <person name="Jo H."/>
        </authorList>
    </citation>
    <scope>NUCLEOTIDE SEQUENCE [LARGE SCALE GENOMIC DNA]</scope>
    <source>
        <strain evidence="2 3">I46</strain>
    </source>
</reference>
<protein>
    <submittedName>
        <fullName evidence="2">DUF2809 domain-containing protein</fullName>
    </submittedName>
</protein>
<keyword evidence="1" id="KW-0472">Membrane</keyword>
<dbReference type="Pfam" id="PF10990">
    <property type="entry name" value="DUF2809"/>
    <property type="match status" value="1"/>
</dbReference>